<organism evidence="1 2">
    <name type="scientific">Desertifilum tharense IPPAS B-1220</name>
    <dbReference type="NCBI Taxonomy" id="1781255"/>
    <lineage>
        <taxon>Bacteria</taxon>
        <taxon>Bacillati</taxon>
        <taxon>Cyanobacteriota</taxon>
        <taxon>Cyanophyceae</taxon>
        <taxon>Desertifilales</taxon>
        <taxon>Desertifilaceae</taxon>
        <taxon>Desertifilum</taxon>
    </lineage>
</organism>
<accession>A0ACD5GZG8</accession>
<sequence>MFGVRSNNVAEPEAGVPDRSFQPGWLRYSDRFSANIKITAYENVLVANNRLNDAITDNYEQPGYRIKPLRGEQIITYDRGDRVPFNYANHYGIVVNRSGKFGCTETPKLNPDYFAKGSPSSITGFTMKCALPFMPPDKVC</sequence>
<dbReference type="EMBL" id="CP182909">
    <property type="protein sequence ID" value="XPM66157.1"/>
    <property type="molecule type" value="Genomic_DNA"/>
</dbReference>
<evidence type="ECO:0000313" key="2">
    <source>
        <dbReference type="Proteomes" id="UP000095472"/>
    </source>
</evidence>
<keyword evidence="2" id="KW-1185">Reference proteome</keyword>
<evidence type="ECO:0000313" key="1">
    <source>
        <dbReference type="EMBL" id="XPM66157.1"/>
    </source>
</evidence>
<dbReference type="Proteomes" id="UP000095472">
    <property type="component" value="Chromosome"/>
</dbReference>
<reference evidence="1 2" key="1">
    <citation type="journal article" date="2016" name="Genome Announc.">
        <title>Draft Genome Sequence of the Thermotolerant Cyanobacterium Desertifilum sp. IPPAS B-1220.</title>
        <authorList>
            <person name="Mironov K.S."/>
            <person name="Sinetova M.A."/>
            <person name="Bolatkhan K."/>
            <person name="Zayadan B.K."/>
            <person name="Ustinova V.V."/>
            <person name="Kupriyanova E.V."/>
            <person name="Skrypnik A.N."/>
            <person name="Gogoleva N.E."/>
            <person name="Gogolev Y.V."/>
            <person name="Los D.A."/>
        </authorList>
    </citation>
    <scope>NUCLEOTIDE SEQUENCE [LARGE SCALE GENOMIC DNA]</scope>
    <source>
        <strain evidence="1 2">IPPAS B-1220</strain>
    </source>
</reference>
<protein>
    <submittedName>
        <fullName evidence="1">Uncharacterized protein</fullName>
    </submittedName>
</protein>
<proteinExistence type="predicted"/>
<name>A0ACD5GZG8_9CYAN</name>
<gene>
    <name evidence="1" type="ORF">BH720_012425</name>
</gene>